<organism evidence="1 2">
    <name type="scientific">Tetrapyrgos nigripes</name>
    <dbReference type="NCBI Taxonomy" id="182062"/>
    <lineage>
        <taxon>Eukaryota</taxon>
        <taxon>Fungi</taxon>
        <taxon>Dikarya</taxon>
        <taxon>Basidiomycota</taxon>
        <taxon>Agaricomycotina</taxon>
        <taxon>Agaricomycetes</taxon>
        <taxon>Agaricomycetidae</taxon>
        <taxon>Agaricales</taxon>
        <taxon>Marasmiineae</taxon>
        <taxon>Marasmiaceae</taxon>
        <taxon>Tetrapyrgos</taxon>
    </lineage>
</organism>
<name>A0A8H5LY21_9AGAR</name>
<keyword evidence="2" id="KW-1185">Reference proteome</keyword>
<dbReference type="OrthoDB" id="3257538at2759"/>
<dbReference type="GO" id="GO:0005739">
    <property type="term" value="C:mitochondrion"/>
    <property type="evidence" value="ECO:0007669"/>
    <property type="project" value="TreeGrafter"/>
</dbReference>
<accession>A0A8H5LY21</accession>
<sequence length="320" mass="36659">MLTTLRHLPLRPPTQALRNARLYTTQINQQSLDQWIAEPKRLVLEDTVHPERLADLYITLPTRDGIRKPFHEPLKSQPLGYGHHIAFFHFLTPESELRSDGTDGEFCPPEPFSRRMWASGKMTWDPENPMLIGEKAHATWTVDSVEKKGFEKGRPMLFVNKKIEFTMTGKDQPSFVEERVHVYLPGDAHASGRVNREVKDIPSSSDFVYEFTPSLTTLFRFSALMWNAHHIHLDKDYSVVKEGYPERLVHGPLTSLMLLEGLVDHKPDAQIHTFEYMARNPLIVGRKLAVRGHWKDKKTASLWCVDESGVVGMTGKVKLV</sequence>
<dbReference type="InterPro" id="IPR029069">
    <property type="entry name" value="HotDog_dom_sf"/>
</dbReference>
<proteinExistence type="predicted"/>
<evidence type="ECO:0000313" key="2">
    <source>
        <dbReference type="Proteomes" id="UP000559256"/>
    </source>
</evidence>
<gene>
    <name evidence="1" type="ORF">D9758_000585</name>
</gene>
<dbReference type="PANTHER" id="PTHR28152:SF1">
    <property type="entry name" value="HYDROXYACYL-THIOESTER DEHYDRATASE TYPE 2, MITOCHONDRIAL"/>
    <property type="match status" value="1"/>
</dbReference>
<protein>
    <submittedName>
        <fullName evidence="1">Uncharacterized protein</fullName>
    </submittedName>
</protein>
<dbReference type="InterPro" id="IPR052741">
    <property type="entry name" value="Mitochondrial_HTD2"/>
</dbReference>
<dbReference type="PANTHER" id="PTHR28152">
    <property type="entry name" value="HYDROXYACYL-THIOESTER DEHYDRATASE TYPE 2, MITOCHONDRIAL"/>
    <property type="match status" value="1"/>
</dbReference>
<dbReference type="GO" id="GO:0019171">
    <property type="term" value="F:(3R)-hydroxyacyl-[acyl-carrier-protein] dehydratase activity"/>
    <property type="evidence" value="ECO:0007669"/>
    <property type="project" value="TreeGrafter"/>
</dbReference>
<dbReference type="SUPFAM" id="SSF54637">
    <property type="entry name" value="Thioesterase/thiol ester dehydrase-isomerase"/>
    <property type="match status" value="1"/>
</dbReference>
<comment type="caution">
    <text evidence="1">The sequence shown here is derived from an EMBL/GenBank/DDBJ whole genome shotgun (WGS) entry which is preliminary data.</text>
</comment>
<dbReference type="Proteomes" id="UP000559256">
    <property type="component" value="Unassembled WGS sequence"/>
</dbReference>
<dbReference type="Gene3D" id="3.10.129.10">
    <property type="entry name" value="Hotdog Thioesterase"/>
    <property type="match status" value="1"/>
</dbReference>
<reference evidence="1 2" key="1">
    <citation type="journal article" date="2020" name="ISME J.">
        <title>Uncovering the hidden diversity of litter-decomposition mechanisms in mushroom-forming fungi.</title>
        <authorList>
            <person name="Floudas D."/>
            <person name="Bentzer J."/>
            <person name="Ahren D."/>
            <person name="Johansson T."/>
            <person name="Persson P."/>
            <person name="Tunlid A."/>
        </authorList>
    </citation>
    <scope>NUCLEOTIDE SEQUENCE [LARGE SCALE GENOMIC DNA]</scope>
    <source>
        <strain evidence="1 2">CBS 291.85</strain>
    </source>
</reference>
<dbReference type="EMBL" id="JAACJM010000003">
    <property type="protein sequence ID" value="KAF5373777.1"/>
    <property type="molecule type" value="Genomic_DNA"/>
</dbReference>
<evidence type="ECO:0000313" key="1">
    <source>
        <dbReference type="EMBL" id="KAF5373777.1"/>
    </source>
</evidence>
<dbReference type="AlphaFoldDB" id="A0A8H5LY21"/>